<evidence type="ECO:0008006" key="3">
    <source>
        <dbReference type="Google" id="ProtNLM"/>
    </source>
</evidence>
<sequence>MYSAPERRTPSELRVLYEVQPDVRDVIVEGRVDRRLVSWYLHERGGGRARVYAVDDRIDPQSLTSPGSNPGKRDYVIALAQEVGGLEEPSITCVVDSDRDGFGANQDEGASEVLLRTDFGSMDAYAFQQRPLQQMLSVGLGRDFSASTLISDLTPLLVDLAVARRALHEVGVPVVDRFVRAISKKGGDARIEVPELIRRSLAARGESSSLDEVVGRAEYFHSLVPADPRLIIRGHDIAPLIAWHQNLSGDHARSANLESMMRTSLQASDLDDYPLFQELRRRVC</sequence>
<accession>A0A7Y9ZGK0</accession>
<proteinExistence type="predicted"/>
<dbReference type="EMBL" id="JACBZM010000001">
    <property type="protein sequence ID" value="NYI45064.1"/>
    <property type="molecule type" value="Genomic_DNA"/>
</dbReference>
<organism evidence="1 2">
    <name type="scientific">Nocardioides aromaticivorans</name>
    <dbReference type="NCBI Taxonomy" id="200618"/>
    <lineage>
        <taxon>Bacteria</taxon>
        <taxon>Bacillati</taxon>
        <taxon>Actinomycetota</taxon>
        <taxon>Actinomycetes</taxon>
        <taxon>Propionibacteriales</taxon>
        <taxon>Nocardioidaceae</taxon>
        <taxon>Nocardioides</taxon>
    </lineage>
</organism>
<dbReference type="RefSeq" id="WP_179648771.1">
    <property type="nucleotide sequence ID" value="NZ_JACBZM010000001.1"/>
</dbReference>
<dbReference type="AlphaFoldDB" id="A0A7Y9ZGK0"/>
<gene>
    <name evidence="1" type="ORF">BJ993_002144</name>
</gene>
<reference evidence="1 2" key="1">
    <citation type="submission" date="2020-07" db="EMBL/GenBank/DDBJ databases">
        <title>Sequencing the genomes of 1000 actinobacteria strains.</title>
        <authorList>
            <person name="Klenk H.-P."/>
        </authorList>
    </citation>
    <scope>NUCLEOTIDE SEQUENCE [LARGE SCALE GENOMIC DNA]</scope>
    <source>
        <strain evidence="1 2">DSM 15131</strain>
    </source>
</reference>
<protein>
    <recommendedName>
        <fullName evidence="3">DUF4435 domain-containing protein</fullName>
    </recommendedName>
</protein>
<name>A0A7Y9ZGK0_9ACTN</name>
<comment type="caution">
    <text evidence="1">The sequence shown here is derived from an EMBL/GenBank/DDBJ whole genome shotgun (WGS) entry which is preliminary data.</text>
</comment>
<evidence type="ECO:0000313" key="1">
    <source>
        <dbReference type="EMBL" id="NYI45064.1"/>
    </source>
</evidence>
<evidence type="ECO:0000313" key="2">
    <source>
        <dbReference type="Proteomes" id="UP000562045"/>
    </source>
</evidence>
<dbReference type="Proteomes" id="UP000562045">
    <property type="component" value="Unassembled WGS sequence"/>
</dbReference>